<keyword evidence="2" id="KW-1185">Reference proteome</keyword>
<organism evidence="1 2">
    <name type="scientific">Podospora pseudopauciseta</name>
    <dbReference type="NCBI Taxonomy" id="2093780"/>
    <lineage>
        <taxon>Eukaryota</taxon>
        <taxon>Fungi</taxon>
        <taxon>Dikarya</taxon>
        <taxon>Ascomycota</taxon>
        <taxon>Pezizomycotina</taxon>
        <taxon>Sordariomycetes</taxon>
        <taxon>Sordariomycetidae</taxon>
        <taxon>Sordariales</taxon>
        <taxon>Podosporaceae</taxon>
        <taxon>Podospora</taxon>
    </lineage>
</organism>
<evidence type="ECO:0000313" key="2">
    <source>
        <dbReference type="Proteomes" id="UP001326199"/>
    </source>
</evidence>
<name>A0ABR0HDK4_9PEZI</name>
<protein>
    <submittedName>
        <fullName evidence="1">Uncharacterized protein</fullName>
    </submittedName>
</protein>
<evidence type="ECO:0000313" key="1">
    <source>
        <dbReference type="EMBL" id="KAK4665962.1"/>
    </source>
</evidence>
<dbReference type="Proteomes" id="UP001326199">
    <property type="component" value="Unassembled WGS sequence"/>
</dbReference>
<proteinExistence type="predicted"/>
<accession>A0ABR0HDK4</accession>
<dbReference type="GeneID" id="87932780"/>
<sequence>MRWNADEELTPSGVTVACAKFAAWLLGELCIPPGWAIHFGDPDLFSRAVAAEHKQTAPASINLRLDFTCAVQLVHQLRDLSFLVQEPEDILLLCDKKFYTMPSIAMTSLKVFKASLLEPSKWKGNSSSRDDDCWIGKIHDSAQQISSQNQHLWMDTMEARPQFPHRPAFGLGVGNDIFEPRMTMEGGLHARQNLTDLFLMEGGACEICHHENSLSAYFADMMGNLKQVPTMFDILCNRRRDVISLELTCADSRTKIPHISLVNEVLESHIRYQADKDSPTKFQVVSWQPSIPTDIVCHGDAQAVPAYRDTGNTDEFVYDKVISQQLYPSQCSLSTSPTTKLCRSSAASDFYLPGLSRLLAMETSSRHRFSPRTLPLSAKMVLRSLPALSKTCVCWLADQTH</sequence>
<reference evidence="1 2" key="1">
    <citation type="journal article" date="2023" name="bioRxiv">
        <title>High-quality genome assemblies of four members of thePodospora anserinaspecies complex.</title>
        <authorList>
            <person name="Ament-Velasquez S.L."/>
            <person name="Vogan A.A."/>
            <person name="Wallerman O."/>
            <person name="Hartmann F."/>
            <person name="Gautier V."/>
            <person name="Silar P."/>
            <person name="Giraud T."/>
            <person name="Johannesson H."/>
        </authorList>
    </citation>
    <scope>NUCLEOTIDE SEQUENCE [LARGE SCALE GENOMIC DNA]</scope>
    <source>
        <strain evidence="1 2">CBS 411.78</strain>
    </source>
</reference>
<gene>
    <name evidence="1" type="ORF">QC763_408050</name>
</gene>
<dbReference type="RefSeq" id="XP_062765928.1">
    <property type="nucleotide sequence ID" value="XM_062912437.1"/>
</dbReference>
<comment type="caution">
    <text evidence="1">The sequence shown here is derived from an EMBL/GenBank/DDBJ whole genome shotgun (WGS) entry which is preliminary data.</text>
</comment>
<dbReference type="EMBL" id="JAFFHB010000005">
    <property type="protein sequence ID" value="KAK4665962.1"/>
    <property type="molecule type" value="Genomic_DNA"/>
</dbReference>